<dbReference type="GO" id="GO:0006631">
    <property type="term" value="P:fatty acid metabolic process"/>
    <property type="evidence" value="ECO:0007669"/>
    <property type="project" value="InterPro"/>
</dbReference>
<dbReference type="GO" id="GO:0070403">
    <property type="term" value="F:NAD+ binding"/>
    <property type="evidence" value="ECO:0007669"/>
    <property type="project" value="InterPro"/>
</dbReference>
<evidence type="ECO:0000313" key="8">
    <source>
        <dbReference type="Proteomes" id="UP000192920"/>
    </source>
</evidence>
<keyword evidence="2" id="KW-0560">Oxidoreductase</keyword>
<dbReference type="PROSITE" id="PS00067">
    <property type="entry name" value="3HCDH"/>
    <property type="match status" value="1"/>
</dbReference>
<feature type="binding site" evidence="4">
    <location>
        <position position="94"/>
    </location>
    <ligand>
        <name>NAD(+)</name>
        <dbReference type="ChEBI" id="CHEBI:57540"/>
    </ligand>
</feature>
<keyword evidence="4" id="KW-0520">NAD</keyword>
<feature type="binding site" evidence="4">
    <location>
        <position position="276"/>
    </location>
    <ligand>
        <name>NAD(+)</name>
        <dbReference type="ChEBI" id="CHEBI:57540"/>
    </ligand>
</feature>
<evidence type="ECO:0000313" key="7">
    <source>
        <dbReference type="EMBL" id="SMF48527.1"/>
    </source>
</evidence>
<dbReference type="NCBIfam" id="NF004474">
    <property type="entry name" value="PRK05808.1"/>
    <property type="match status" value="1"/>
</dbReference>
<dbReference type="Gene3D" id="3.40.50.720">
    <property type="entry name" value="NAD(P)-binding Rossmann-like Domain"/>
    <property type="match status" value="1"/>
</dbReference>
<dbReference type="InterPro" id="IPR008927">
    <property type="entry name" value="6-PGluconate_DH-like_C_sf"/>
</dbReference>
<organism evidence="7 8">
    <name type="scientific">Pseudogulbenkiania subflava DSM 22618</name>
    <dbReference type="NCBI Taxonomy" id="1123014"/>
    <lineage>
        <taxon>Bacteria</taxon>
        <taxon>Pseudomonadati</taxon>
        <taxon>Pseudomonadota</taxon>
        <taxon>Betaproteobacteria</taxon>
        <taxon>Neisseriales</taxon>
        <taxon>Chromobacteriaceae</taxon>
        <taxon>Pseudogulbenkiania</taxon>
    </lineage>
</organism>
<dbReference type="AlphaFoldDB" id="A0A1Y6C8P4"/>
<dbReference type="NCBIfam" id="NF005875">
    <property type="entry name" value="PRK07819.1"/>
    <property type="match status" value="1"/>
</dbReference>
<dbReference type="RefSeq" id="WP_085277589.1">
    <property type="nucleotide sequence ID" value="NZ_FXAG01000025.1"/>
</dbReference>
<dbReference type="GO" id="GO:0016616">
    <property type="term" value="F:oxidoreductase activity, acting on the CH-OH group of donors, NAD or NADP as acceptor"/>
    <property type="evidence" value="ECO:0007669"/>
    <property type="project" value="InterPro"/>
</dbReference>
<gene>
    <name evidence="7" type="ORF">SAMN02745746_03577</name>
</gene>
<feature type="binding site" evidence="4">
    <location>
        <position position="121"/>
    </location>
    <ligand>
        <name>NAD(+)</name>
        <dbReference type="ChEBI" id="CHEBI:57540"/>
    </ligand>
</feature>
<protein>
    <submittedName>
        <fullName evidence="7">3-hydroxyacyl-CoA dehydrogenase</fullName>
    </submittedName>
</protein>
<feature type="binding site" evidence="4">
    <location>
        <begin position="12"/>
        <end position="17"/>
    </location>
    <ligand>
        <name>NAD(+)</name>
        <dbReference type="ChEBI" id="CHEBI:57540"/>
    </ligand>
</feature>
<proteinExistence type="inferred from homology"/>
<dbReference type="InterPro" id="IPR022694">
    <property type="entry name" value="3-OHacyl-CoA_DH"/>
</dbReference>
<sequence>MTENNLTIGVVGAGQMGSGIAQVCAMAGMTVLLNDVSEQAVARGIDTIAGQLDRLVTKDKLSASARDEALRHLKPAASLEQLAQCDCVIEAATENETLKLDIFRRLDAIVQPNAVLASNTSSISITRIAAATQRPDKVIGMHFMNPVPVMPLIEVIRGLHTSDAVCQAVTLLAKQIGKVPVEVKDGFGFVANRLLIPMINEAIFCLYEGLASAEDIDTVMKLGANHPIGPLALADLIGLDTCLAIMAVLHEGFDDSKYRPCPLLKQMVDAGLLGRKTGQGFFRYNT</sequence>
<dbReference type="SUPFAM" id="SSF48179">
    <property type="entry name" value="6-phosphogluconate dehydrogenase C-terminal domain-like"/>
    <property type="match status" value="1"/>
</dbReference>
<dbReference type="Proteomes" id="UP000192920">
    <property type="component" value="Unassembled WGS sequence"/>
</dbReference>
<dbReference type="Gene3D" id="1.10.1040.10">
    <property type="entry name" value="N-(1-d-carboxylethyl)-l-norvaline Dehydrogenase, domain 2"/>
    <property type="match status" value="1"/>
</dbReference>
<dbReference type="FunFam" id="3.40.50.720:FF:000009">
    <property type="entry name" value="Fatty oxidation complex, alpha subunit"/>
    <property type="match status" value="1"/>
</dbReference>
<evidence type="ECO:0000256" key="1">
    <source>
        <dbReference type="ARBA" id="ARBA00009463"/>
    </source>
</evidence>
<accession>A0A1Y6C8P4</accession>
<dbReference type="PANTHER" id="PTHR48075:SF5">
    <property type="entry name" value="3-HYDROXYBUTYRYL-COA DEHYDROGENASE"/>
    <property type="match status" value="1"/>
</dbReference>
<evidence type="ECO:0000256" key="4">
    <source>
        <dbReference type="PIRSR" id="PIRSR000105-2"/>
    </source>
</evidence>
<dbReference type="InterPro" id="IPR006108">
    <property type="entry name" value="3HC_DH_C"/>
</dbReference>
<dbReference type="InterPro" id="IPR006176">
    <property type="entry name" value="3-OHacyl-CoA_DH_NAD-bd"/>
</dbReference>
<dbReference type="Pfam" id="PF00725">
    <property type="entry name" value="3HCDH"/>
    <property type="match status" value="1"/>
</dbReference>
<feature type="binding site" evidence="4">
    <location>
        <position position="35"/>
    </location>
    <ligand>
        <name>NAD(+)</name>
        <dbReference type="ChEBI" id="CHEBI:57540"/>
    </ligand>
</feature>
<evidence type="ECO:0000259" key="5">
    <source>
        <dbReference type="Pfam" id="PF00725"/>
    </source>
</evidence>
<feature type="domain" description="3-hydroxyacyl-CoA dehydrogenase NAD binding" evidence="6">
    <location>
        <begin position="7"/>
        <end position="185"/>
    </location>
</feature>
<dbReference type="InterPro" id="IPR036291">
    <property type="entry name" value="NAD(P)-bd_dom_sf"/>
</dbReference>
<name>A0A1Y6C8P4_9NEIS</name>
<keyword evidence="8" id="KW-1185">Reference proteome</keyword>
<feature type="binding site" evidence="4">
    <location>
        <position position="99"/>
    </location>
    <ligand>
        <name>NAD(+)</name>
        <dbReference type="ChEBI" id="CHEBI:57540"/>
    </ligand>
</feature>
<dbReference type="PANTHER" id="PTHR48075">
    <property type="entry name" value="3-HYDROXYACYL-COA DEHYDROGENASE FAMILY PROTEIN"/>
    <property type="match status" value="1"/>
</dbReference>
<feature type="site" description="Important for catalytic activity" evidence="3">
    <location>
        <position position="142"/>
    </location>
</feature>
<evidence type="ECO:0000256" key="2">
    <source>
        <dbReference type="ARBA" id="ARBA00023002"/>
    </source>
</evidence>
<dbReference type="SUPFAM" id="SSF51735">
    <property type="entry name" value="NAD(P)-binding Rossmann-fold domains"/>
    <property type="match status" value="1"/>
</dbReference>
<feature type="domain" description="3-hydroxyacyl-CoA dehydrogenase C-terminal" evidence="5">
    <location>
        <begin position="188"/>
        <end position="284"/>
    </location>
</feature>
<feature type="binding site" evidence="4">
    <location>
        <position position="145"/>
    </location>
    <ligand>
        <name>NAD(+)</name>
        <dbReference type="ChEBI" id="CHEBI:57540"/>
    </ligand>
</feature>
<reference evidence="8" key="1">
    <citation type="submission" date="2017-04" db="EMBL/GenBank/DDBJ databases">
        <authorList>
            <person name="Varghese N."/>
            <person name="Submissions S."/>
        </authorList>
    </citation>
    <scope>NUCLEOTIDE SEQUENCE [LARGE SCALE GENOMIC DNA]</scope>
    <source>
        <strain evidence="8">DSM 22618</strain>
    </source>
</reference>
<comment type="similarity">
    <text evidence="1">Belongs to the 3-hydroxyacyl-CoA dehydrogenase family.</text>
</comment>
<dbReference type="STRING" id="1123014.SAMN02745746_03577"/>
<dbReference type="PIRSF" id="PIRSF000105">
    <property type="entry name" value="HCDH"/>
    <property type="match status" value="1"/>
</dbReference>
<dbReference type="InterPro" id="IPR013328">
    <property type="entry name" value="6PGD_dom2"/>
</dbReference>
<dbReference type="EMBL" id="FXAG01000025">
    <property type="protein sequence ID" value="SMF48527.1"/>
    <property type="molecule type" value="Genomic_DNA"/>
</dbReference>
<evidence type="ECO:0000256" key="3">
    <source>
        <dbReference type="PIRSR" id="PIRSR000105-1"/>
    </source>
</evidence>
<dbReference type="InterPro" id="IPR006180">
    <property type="entry name" value="3-OHacyl-CoA_DH_CS"/>
</dbReference>
<dbReference type="Pfam" id="PF02737">
    <property type="entry name" value="3HCDH_N"/>
    <property type="match status" value="1"/>
</dbReference>
<evidence type="ECO:0000259" key="6">
    <source>
        <dbReference type="Pfam" id="PF02737"/>
    </source>
</evidence>